<evidence type="ECO:0000256" key="1">
    <source>
        <dbReference type="ARBA" id="ARBA00022679"/>
    </source>
</evidence>
<dbReference type="Gene3D" id="3.40.50.2000">
    <property type="entry name" value="Glycogen Phosphorylase B"/>
    <property type="match status" value="2"/>
</dbReference>
<feature type="domain" description="Glycosyltransferase subfamily 4-like N-terminal" evidence="3">
    <location>
        <begin position="96"/>
        <end position="201"/>
    </location>
</feature>
<dbReference type="CDD" id="cd03794">
    <property type="entry name" value="GT4_WbuB-like"/>
    <property type="match status" value="1"/>
</dbReference>
<reference evidence="4 5" key="1">
    <citation type="submission" date="2021-08" db="EMBL/GenBank/DDBJ databases">
        <title>Complete genome sequence of the strain Aneurinibacillus thermoaerophilus CCM 8960.</title>
        <authorList>
            <person name="Musilova J."/>
            <person name="Kourilova X."/>
            <person name="Pernicova I."/>
            <person name="Bezdicek M."/>
            <person name="Lengerova M."/>
            <person name="Obruca S."/>
            <person name="Sedlar K."/>
        </authorList>
    </citation>
    <scope>NUCLEOTIDE SEQUENCE [LARGE SCALE GENOMIC DNA]</scope>
    <source>
        <strain evidence="4 5">CCM 8960</strain>
    </source>
</reference>
<keyword evidence="5" id="KW-1185">Reference proteome</keyword>
<protein>
    <submittedName>
        <fullName evidence="4">Glycosyltransferase family 4 protein</fullName>
    </submittedName>
</protein>
<dbReference type="Proteomes" id="UP000826616">
    <property type="component" value="Chromosome"/>
</dbReference>
<evidence type="ECO:0000259" key="2">
    <source>
        <dbReference type="Pfam" id="PF00534"/>
    </source>
</evidence>
<dbReference type="InterPro" id="IPR028098">
    <property type="entry name" value="Glyco_trans_4-like_N"/>
</dbReference>
<proteinExistence type="predicted"/>
<dbReference type="InterPro" id="IPR001296">
    <property type="entry name" value="Glyco_trans_1"/>
</dbReference>
<organism evidence="4 5">
    <name type="scientific">Aneurinibacillus thermoaerophilus</name>
    <dbReference type="NCBI Taxonomy" id="143495"/>
    <lineage>
        <taxon>Bacteria</taxon>
        <taxon>Bacillati</taxon>
        <taxon>Bacillota</taxon>
        <taxon>Bacilli</taxon>
        <taxon>Bacillales</taxon>
        <taxon>Paenibacillaceae</taxon>
        <taxon>Aneurinibacillus group</taxon>
        <taxon>Aneurinibacillus</taxon>
    </lineage>
</organism>
<dbReference type="Pfam" id="PF13579">
    <property type="entry name" value="Glyco_trans_4_4"/>
    <property type="match status" value="1"/>
</dbReference>
<dbReference type="Pfam" id="PF00534">
    <property type="entry name" value="Glycos_transf_1"/>
    <property type="match status" value="1"/>
</dbReference>
<sequence length="412" mass="47545">MKESIWIINQYSTTPEYPASSRHYELAKYLSKYFRVLLWGCNFVHHNKKYRFSPWVISKQEKVENFIFQWVGAIPYKDNGFSRMINMLLFAMTLFLVGVCKKERPTSIIGSSPTLFVAFAAMLLAKWKKAHFILEVRDLWPESLIEIGSKNNKNLVVKILAWMERVLYRNAEKIIVLTKGIEQRLKEKGITRDKIFFLPNGIDLKTVSFSINESKKESLRKQMGIQEDDVVFMYAGAHGPANDLAQVILAAEQLRAEKHIKFVFIGEGVEKQKLINLSKKLELDSHIIFLPAVSKSKINDYLSCADVFIICLKDIPLFEGALPNKLFDYLLHNKPIITTVKGEIKAFLEKFDIGLYGNIKEDNEYQLSEVCKKIASNKMNRNGKSINGVEIVEKYYNRERQAEQLANVIKEL</sequence>
<dbReference type="RefSeq" id="WP_220559167.1">
    <property type="nucleotide sequence ID" value="NZ_CP080764.1"/>
</dbReference>
<evidence type="ECO:0000259" key="3">
    <source>
        <dbReference type="Pfam" id="PF13579"/>
    </source>
</evidence>
<evidence type="ECO:0000313" key="4">
    <source>
        <dbReference type="EMBL" id="QYY42542.1"/>
    </source>
</evidence>
<evidence type="ECO:0000313" key="5">
    <source>
        <dbReference type="Proteomes" id="UP000826616"/>
    </source>
</evidence>
<dbReference type="EMBL" id="CP080764">
    <property type="protein sequence ID" value="QYY42542.1"/>
    <property type="molecule type" value="Genomic_DNA"/>
</dbReference>
<feature type="domain" description="Glycosyl transferase family 1" evidence="2">
    <location>
        <begin position="216"/>
        <end position="377"/>
    </location>
</feature>
<dbReference type="PANTHER" id="PTHR46401">
    <property type="entry name" value="GLYCOSYLTRANSFERASE WBBK-RELATED"/>
    <property type="match status" value="1"/>
</dbReference>
<keyword evidence="1" id="KW-0808">Transferase</keyword>
<accession>A0ABX8YA37</accession>
<name>A0ABX8YA37_ANETH</name>
<gene>
    <name evidence="4" type="ORF">K3F53_17165</name>
</gene>
<dbReference type="PANTHER" id="PTHR46401:SF2">
    <property type="entry name" value="GLYCOSYLTRANSFERASE WBBK-RELATED"/>
    <property type="match status" value="1"/>
</dbReference>
<dbReference type="SUPFAM" id="SSF53756">
    <property type="entry name" value="UDP-Glycosyltransferase/glycogen phosphorylase"/>
    <property type="match status" value="1"/>
</dbReference>
<dbReference type="GeneID" id="97143113"/>